<dbReference type="InterPro" id="IPR004552">
    <property type="entry name" value="AGP_acyltrans"/>
</dbReference>
<keyword evidence="4" id="KW-1208">Phospholipid metabolism</keyword>
<keyword evidence="2 4" id="KW-0808">Transferase</keyword>
<dbReference type="GO" id="GO:0006654">
    <property type="term" value="P:phosphatidic acid biosynthetic process"/>
    <property type="evidence" value="ECO:0007669"/>
    <property type="project" value="TreeGrafter"/>
</dbReference>
<organism evidence="8 9">
    <name type="scientific">Candida viswanathii</name>
    <dbReference type="NCBI Taxonomy" id="5486"/>
    <lineage>
        <taxon>Eukaryota</taxon>
        <taxon>Fungi</taxon>
        <taxon>Dikarya</taxon>
        <taxon>Ascomycota</taxon>
        <taxon>Saccharomycotina</taxon>
        <taxon>Pichiomycetes</taxon>
        <taxon>Debaryomycetaceae</taxon>
        <taxon>Candida/Lodderomyces clade</taxon>
        <taxon>Candida</taxon>
    </lineage>
</organism>
<comment type="caution">
    <text evidence="8">The sequence shown here is derived from an EMBL/GenBank/DDBJ whole genome shotgun (WGS) entry which is preliminary data.</text>
</comment>
<protein>
    <recommendedName>
        <fullName evidence="4">1-acyl-sn-glycerol-3-phosphate acyltransferase</fullName>
        <ecNumber evidence="4">2.3.1.51</ecNumber>
    </recommendedName>
</protein>
<keyword evidence="4" id="KW-0444">Lipid biosynthesis</keyword>
<dbReference type="STRING" id="5486.A0A367YER9"/>
<sequence>MAVPKTTFLGKVKFYLKTVLFSTILAGCAIYGVFASIILRLIGKGEYAQYTVARACYHSCRLLMGLKINMKNEHYLRDLPAIVVSNHQSALDIFVLGQIFQPGYIVTSKKSLKYVPFLGWFMALSGTFFLDRSKSAAARKVLNSALIQLKDKGRALFIFPEGTRSGFEELDMLQFKKGAFHLAREAGIPIIPVVVSNTSPIFNSKRKIFNTGEINIEVLPPVPTANIETNEEITNLCNGIRDDMIKTLKKVGFSKTPISKHGENPFASKADEATDEETITETTPLNGSKN</sequence>
<dbReference type="GO" id="GO:0005783">
    <property type="term" value="C:endoplasmic reticulum"/>
    <property type="evidence" value="ECO:0007669"/>
    <property type="project" value="TreeGrafter"/>
</dbReference>
<keyword evidence="6" id="KW-0472">Membrane</keyword>
<keyword evidence="9" id="KW-1185">Reference proteome</keyword>
<dbReference type="CDD" id="cd07989">
    <property type="entry name" value="LPLAT_AGPAT-like"/>
    <property type="match status" value="1"/>
</dbReference>
<evidence type="ECO:0000256" key="4">
    <source>
        <dbReference type="RuleBase" id="RU361267"/>
    </source>
</evidence>
<keyword evidence="3 4" id="KW-0012">Acyltransferase</keyword>
<dbReference type="EMBL" id="QLNQ01000022">
    <property type="protein sequence ID" value="RCK64348.1"/>
    <property type="molecule type" value="Genomic_DNA"/>
</dbReference>
<reference evidence="8 9" key="1">
    <citation type="submission" date="2018-06" db="EMBL/GenBank/DDBJ databases">
        <title>Whole genome sequencing of Candida tropicalis (genome annotated by CSBL at Korea University).</title>
        <authorList>
            <person name="Ahn J."/>
        </authorList>
    </citation>
    <scope>NUCLEOTIDE SEQUENCE [LARGE SCALE GENOMIC DNA]</scope>
    <source>
        <strain evidence="8 9">ATCC 20962</strain>
    </source>
</reference>
<feature type="transmembrane region" description="Helical" evidence="6">
    <location>
        <begin position="20"/>
        <end position="42"/>
    </location>
</feature>
<feature type="region of interest" description="Disordered" evidence="5">
    <location>
        <begin position="259"/>
        <end position="290"/>
    </location>
</feature>
<keyword evidence="6" id="KW-1133">Transmembrane helix</keyword>
<evidence type="ECO:0000256" key="2">
    <source>
        <dbReference type="ARBA" id="ARBA00022679"/>
    </source>
</evidence>
<dbReference type="SUPFAM" id="SSF69593">
    <property type="entry name" value="Glycerol-3-phosphate (1)-acyltransferase"/>
    <property type="match status" value="1"/>
</dbReference>
<dbReference type="EC" id="2.3.1.51" evidence="4"/>
<keyword evidence="4" id="KW-0443">Lipid metabolism</keyword>
<proteinExistence type="inferred from homology"/>
<gene>
    <name evidence="8" type="primary">SLC1_0</name>
    <name evidence="8" type="ORF">Cantr_00264</name>
</gene>
<evidence type="ECO:0000256" key="6">
    <source>
        <dbReference type="SAM" id="Phobius"/>
    </source>
</evidence>
<name>A0A367YER9_9ASCO</name>
<evidence type="ECO:0000256" key="1">
    <source>
        <dbReference type="ARBA" id="ARBA00008655"/>
    </source>
</evidence>
<evidence type="ECO:0000256" key="3">
    <source>
        <dbReference type="ARBA" id="ARBA00023315"/>
    </source>
</evidence>
<dbReference type="InterPro" id="IPR002123">
    <property type="entry name" value="Plipid/glycerol_acylTrfase"/>
</dbReference>
<comment type="catalytic activity">
    <reaction evidence="4">
        <text>a 1-acyl-sn-glycero-3-phosphate + an acyl-CoA = a 1,2-diacyl-sn-glycero-3-phosphate + CoA</text>
        <dbReference type="Rhea" id="RHEA:19709"/>
        <dbReference type="ChEBI" id="CHEBI:57287"/>
        <dbReference type="ChEBI" id="CHEBI:57970"/>
        <dbReference type="ChEBI" id="CHEBI:58342"/>
        <dbReference type="ChEBI" id="CHEBI:58608"/>
        <dbReference type="EC" id="2.3.1.51"/>
    </reaction>
</comment>
<dbReference type="PROSITE" id="PS51257">
    <property type="entry name" value="PROKAR_LIPOPROTEIN"/>
    <property type="match status" value="1"/>
</dbReference>
<evidence type="ECO:0000313" key="9">
    <source>
        <dbReference type="Proteomes" id="UP000253472"/>
    </source>
</evidence>
<accession>A0A367YER9</accession>
<dbReference type="PANTHER" id="PTHR10434:SF11">
    <property type="entry name" value="1-ACYL-SN-GLYCEROL-3-PHOSPHATE ACYLTRANSFERASE"/>
    <property type="match status" value="1"/>
</dbReference>
<evidence type="ECO:0000313" key="8">
    <source>
        <dbReference type="EMBL" id="RCK64348.1"/>
    </source>
</evidence>
<evidence type="ECO:0000256" key="5">
    <source>
        <dbReference type="SAM" id="MobiDB-lite"/>
    </source>
</evidence>
<dbReference type="GO" id="GO:0003841">
    <property type="term" value="F:1-acylglycerol-3-phosphate O-acyltransferase activity"/>
    <property type="evidence" value="ECO:0007669"/>
    <property type="project" value="UniProtKB-UniRule"/>
</dbReference>
<keyword evidence="4" id="KW-0594">Phospholipid biosynthesis</keyword>
<comment type="similarity">
    <text evidence="1 4">Belongs to the 1-acyl-sn-glycerol-3-phosphate acyltransferase family.</text>
</comment>
<dbReference type="GO" id="GO:0016020">
    <property type="term" value="C:membrane"/>
    <property type="evidence" value="ECO:0007669"/>
    <property type="project" value="InterPro"/>
</dbReference>
<feature type="domain" description="Phospholipid/glycerol acyltransferase" evidence="7">
    <location>
        <begin position="81"/>
        <end position="198"/>
    </location>
</feature>
<evidence type="ECO:0000259" key="7">
    <source>
        <dbReference type="SMART" id="SM00563"/>
    </source>
</evidence>
<comment type="domain">
    <text evidence="4">The HXXXXD motif is essential for acyltransferase activity and may constitute the binding site for the phosphate moiety of the glycerol-3-phosphate.</text>
</comment>
<dbReference type="SMART" id="SM00563">
    <property type="entry name" value="PlsC"/>
    <property type="match status" value="1"/>
</dbReference>
<dbReference type="PANTHER" id="PTHR10434">
    <property type="entry name" value="1-ACYL-SN-GLYCEROL-3-PHOSPHATE ACYLTRANSFERASE"/>
    <property type="match status" value="1"/>
</dbReference>
<keyword evidence="6" id="KW-0812">Transmembrane</keyword>
<dbReference type="AlphaFoldDB" id="A0A367YER9"/>
<dbReference type="NCBIfam" id="TIGR00530">
    <property type="entry name" value="AGP_acyltrn"/>
    <property type="match status" value="1"/>
</dbReference>
<dbReference type="OrthoDB" id="202234at2759"/>
<dbReference type="Pfam" id="PF01553">
    <property type="entry name" value="Acyltransferase"/>
    <property type="match status" value="1"/>
</dbReference>
<dbReference type="Proteomes" id="UP000253472">
    <property type="component" value="Unassembled WGS sequence"/>
</dbReference>